<evidence type="ECO:0000256" key="1">
    <source>
        <dbReference type="SAM" id="Coils"/>
    </source>
</evidence>
<dbReference type="AlphaFoldDB" id="X1KBY8"/>
<feature type="coiled-coil region" evidence="1">
    <location>
        <begin position="47"/>
        <end position="74"/>
    </location>
</feature>
<sequence>MTHSLDLDFVKPRKTELPGPPRAHIYVKSYSKSNRGFIFITPDCVSIGELEYEIDRLQKELEDIRKKARRKIAGISK</sequence>
<gene>
    <name evidence="2" type="ORF">S06H3_14608</name>
</gene>
<reference evidence="2" key="1">
    <citation type="journal article" date="2014" name="Front. Microbiol.">
        <title>High frequency of phylogenetically diverse reductive dehalogenase-homologous genes in deep subseafloor sedimentary metagenomes.</title>
        <authorList>
            <person name="Kawai M."/>
            <person name="Futagami T."/>
            <person name="Toyoda A."/>
            <person name="Takaki Y."/>
            <person name="Nishi S."/>
            <person name="Hori S."/>
            <person name="Arai W."/>
            <person name="Tsubouchi T."/>
            <person name="Morono Y."/>
            <person name="Uchiyama I."/>
            <person name="Ito T."/>
            <person name="Fujiyama A."/>
            <person name="Inagaki F."/>
            <person name="Takami H."/>
        </authorList>
    </citation>
    <scope>NUCLEOTIDE SEQUENCE</scope>
    <source>
        <strain evidence="2">Expedition CK06-06</strain>
    </source>
</reference>
<keyword evidence="1" id="KW-0175">Coiled coil</keyword>
<organism evidence="2">
    <name type="scientific">marine sediment metagenome</name>
    <dbReference type="NCBI Taxonomy" id="412755"/>
    <lineage>
        <taxon>unclassified sequences</taxon>
        <taxon>metagenomes</taxon>
        <taxon>ecological metagenomes</taxon>
    </lineage>
</organism>
<accession>X1KBY8</accession>
<evidence type="ECO:0000313" key="2">
    <source>
        <dbReference type="EMBL" id="GAI04138.1"/>
    </source>
</evidence>
<protein>
    <submittedName>
        <fullName evidence="2">Uncharacterized protein</fullName>
    </submittedName>
</protein>
<comment type="caution">
    <text evidence="2">The sequence shown here is derived from an EMBL/GenBank/DDBJ whole genome shotgun (WGS) entry which is preliminary data.</text>
</comment>
<dbReference type="EMBL" id="BARV01007149">
    <property type="protein sequence ID" value="GAI04138.1"/>
    <property type="molecule type" value="Genomic_DNA"/>
</dbReference>
<proteinExistence type="predicted"/>
<name>X1KBY8_9ZZZZ</name>